<name>A0ACC0D8Z7_9PEZI</name>
<evidence type="ECO:0000313" key="1">
    <source>
        <dbReference type="EMBL" id="KAI6089205.1"/>
    </source>
</evidence>
<comment type="caution">
    <text evidence="1">The sequence shown here is derived from an EMBL/GenBank/DDBJ whole genome shotgun (WGS) entry which is preliminary data.</text>
</comment>
<keyword evidence="2" id="KW-1185">Reference proteome</keyword>
<protein>
    <submittedName>
        <fullName evidence="1">Uncharacterized protein</fullName>
    </submittedName>
</protein>
<reference evidence="1 2" key="1">
    <citation type="journal article" date="2022" name="New Phytol.">
        <title>Ecological generalism drives hyperdiversity of secondary metabolite gene clusters in xylarialean endophytes.</title>
        <authorList>
            <person name="Franco M.E.E."/>
            <person name="Wisecaver J.H."/>
            <person name="Arnold A.E."/>
            <person name="Ju Y.M."/>
            <person name="Slot J.C."/>
            <person name="Ahrendt S."/>
            <person name="Moore L.P."/>
            <person name="Eastman K.E."/>
            <person name="Scott K."/>
            <person name="Konkel Z."/>
            <person name="Mondo S.J."/>
            <person name="Kuo A."/>
            <person name="Hayes R.D."/>
            <person name="Haridas S."/>
            <person name="Andreopoulos B."/>
            <person name="Riley R."/>
            <person name="LaButti K."/>
            <person name="Pangilinan J."/>
            <person name="Lipzen A."/>
            <person name="Amirebrahimi M."/>
            <person name="Yan J."/>
            <person name="Adam C."/>
            <person name="Keymanesh K."/>
            <person name="Ng V."/>
            <person name="Louie K."/>
            <person name="Northen T."/>
            <person name="Drula E."/>
            <person name="Henrissat B."/>
            <person name="Hsieh H.M."/>
            <person name="Youens-Clark K."/>
            <person name="Lutzoni F."/>
            <person name="Miadlikowska J."/>
            <person name="Eastwood D.C."/>
            <person name="Hamelin R.C."/>
            <person name="Grigoriev I.V."/>
            <person name="U'Ren J.M."/>
        </authorList>
    </citation>
    <scope>NUCLEOTIDE SEQUENCE [LARGE SCALE GENOMIC DNA]</scope>
    <source>
        <strain evidence="1 2">ER1909</strain>
    </source>
</reference>
<evidence type="ECO:0000313" key="2">
    <source>
        <dbReference type="Proteomes" id="UP001497680"/>
    </source>
</evidence>
<dbReference type="Proteomes" id="UP001497680">
    <property type="component" value="Unassembled WGS sequence"/>
</dbReference>
<dbReference type="EMBL" id="MU394297">
    <property type="protein sequence ID" value="KAI6089205.1"/>
    <property type="molecule type" value="Genomic_DNA"/>
</dbReference>
<gene>
    <name evidence="1" type="ORF">F4821DRAFT_232374</name>
</gene>
<organism evidence="1 2">
    <name type="scientific">Hypoxylon rubiginosum</name>
    <dbReference type="NCBI Taxonomy" id="110542"/>
    <lineage>
        <taxon>Eukaryota</taxon>
        <taxon>Fungi</taxon>
        <taxon>Dikarya</taxon>
        <taxon>Ascomycota</taxon>
        <taxon>Pezizomycotina</taxon>
        <taxon>Sordariomycetes</taxon>
        <taxon>Xylariomycetidae</taxon>
        <taxon>Xylariales</taxon>
        <taxon>Hypoxylaceae</taxon>
        <taxon>Hypoxylon</taxon>
    </lineage>
</organism>
<sequence>MASLASALGLRAASFVPNNAPAFLGFHFLFAYGILSSRTLKQYYGIDHNESPREDLAKYGDAAVRSGKITARQLGMLRRNESAHANAVENYTLFVAAMAFATFARVEPQYVNRAGVVYTVARIAYGVVYILVDHPTWSQIRGLTWWTGNLSCLWLLWRAWGKLSEV</sequence>
<accession>A0ACC0D8Z7</accession>
<proteinExistence type="predicted"/>